<dbReference type="PANTHER" id="PTHR19836:SF19">
    <property type="entry name" value="SMALL RIBOSOMAL SUBUNIT PROTEIN US14M"/>
    <property type="match status" value="1"/>
</dbReference>
<dbReference type="InterPro" id="IPR018271">
    <property type="entry name" value="Ribosomal_uS14_CS"/>
</dbReference>
<dbReference type="GO" id="GO:0006412">
    <property type="term" value="P:translation"/>
    <property type="evidence" value="ECO:0007669"/>
    <property type="project" value="UniProtKB-UniRule"/>
</dbReference>
<dbReference type="GO" id="GO:0019843">
    <property type="term" value="F:rRNA binding"/>
    <property type="evidence" value="ECO:0007669"/>
    <property type="project" value="UniProtKB-UniRule"/>
</dbReference>
<dbReference type="PANTHER" id="PTHR19836">
    <property type="entry name" value="30S RIBOSOMAL PROTEIN S14"/>
    <property type="match status" value="1"/>
</dbReference>
<proteinExistence type="inferred from homology"/>
<dbReference type="Proteomes" id="UP000031624">
    <property type="component" value="Chromosome"/>
</dbReference>
<dbReference type="RefSeq" id="WP_014895003.1">
    <property type="nucleotide sequence ID" value="NZ_CP007563.1"/>
</dbReference>
<dbReference type="GO" id="GO:0015935">
    <property type="term" value="C:small ribosomal subunit"/>
    <property type="evidence" value="ECO:0007669"/>
    <property type="project" value="TreeGrafter"/>
</dbReference>
<dbReference type="EMBL" id="CP007563">
    <property type="protein sequence ID" value="AJF24035.1"/>
    <property type="molecule type" value="Genomic_DNA"/>
</dbReference>
<dbReference type="GO" id="GO:0005737">
    <property type="term" value="C:cytoplasm"/>
    <property type="evidence" value="ECO:0007669"/>
    <property type="project" value="UniProtKB-ARBA"/>
</dbReference>
<keyword evidence="4 7" id="KW-0687">Ribonucleoprotein</keyword>
<evidence type="ECO:0000256" key="2">
    <source>
        <dbReference type="ARBA" id="ARBA00009083"/>
    </source>
</evidence>
<evidence type="ECO:0000256" key="5">
    <source>
        <dbReference type="ARBA" id="ARBA00035167"/>
    </source>
</evidence>
<keyword evidence="7" id="KW-0694">RNA-binding</keyword>
<evidence type="ECO:0000256" key="4">
    <source>
        <dbReference type="ARBA" id="ARBA00023274"/>
    </source>
</evidence>
<dbReference type="Gene3D" id="1.10.287.1480">
    <property type="match status" value="1"/>
</dbReference>
<accession>A0AAU8RRM1</accession>
<comment type="function">
    <text evidence="1 7">Binds 16S rRNA, required for the assembly of 30S particles and may also be responsible for determining the conformation of the 16S rRNA at the A site.</text>
</comment>
<dbReference type="Pfam" id="PF00253">
    <property type="entry name" value="Ribosomal_S14"/>
    <property type="match status" value="1"/>
</dbReference>
<keyword evidence="7" id="KW-0699">rRNA-binding</keyword>
<dbReference type="InterPro" id="IPR001209">
    <property type="entry name" value="Ribosomal_uS14"/>
</dbReference>
<keyword evidence="3 7" id="KW-0689">Ribosomal protein</keyword>
<evidence type="ECO:0000313" key="9">
    <source>
        <dbReference type="Proteomes" id="UP000031624"/>
    </source>
</evidence>
<reference evidence="8 9" key="1">
    <citation type="submission" date="2014-04" db="EMBL/GenBank/DDBJ databases">
        <title>Genome reduction and metabolic complementation of the dual endosymbionts in the whitefly Bemisia tabaci.</title>
        <authorList>
            <person name="Rao Q."/>
            <person name="Rollat-Farnier P.-A."/>
            <person name="Zhang Z.-X."/>
            <person name="Santos-Garcia D."/>
            <person name="Silva F.J."/>
            <person name="Moya A."/>
            <person name="Zhu D.-T."/>
            <person name="Klein C.C."/>
            <person name="Vavre F."/>
            <person name="Sagot M.-F."/>
            <person name="Liu S.-S."/>
            <person name="Mouton L."/>
            <person name="Wang X.-W."/>
        </authorList>
    </citation>
    <scope>NUCLEOTIDE SEQUENCE [LARGE SCALE GENOMIC DNA]</scope>
    <source>
        <strain evidence="8 9">BT-Q</strain>
    </source>
</reference>
<protein>
    <recommendedName>
        <fullName evidence="5 7">Small ribosomal subunit protein uS14</fullName>
    </recommendedName>
</protein>
<evidence type="ECO:0000256" key="3">
    <source>
        <dbReference type="ARBA" id="ARBA00022980"/>
    </source>
</evidence>
<dbReference type="FunFam" id="1.10.287.1480:FF:000001">
    <property type="entry name" value="30S ribosomal protein S14"/>
    <property type="match status" value="1"/>
</dbReference>
<evidence type="ECO:0000256" key="6">
    <source>
        <dbReference type="ARBA" id="ARBA00047110"/>
    </source>
</evidence>
<dbReference type="HAMAP" id="MF_00537">
    <property type="entry name" value="Ribosomal_uS14_1"/>
    <property type="match status" value="1"/>
</dbReference>
<evidence type="ECO:0000256" key="7">
    <source>
        <dbReference type="HAMAP-Rule" id="MF_00537"/>
    </source>
</evidence>
<evidence type="ECO:0000256" key="1">
    <source>
        <dbReference type="ARBA" id="ARBA00003686"/>
    </source>
</evidence>
<sequence>MAKKSVIERDLKRRRLVKKYYLRRRTLKQIINNIKTSYEERFKAQLKLQGLPRDSNPIRQRNRCFITGRPRGFYNKFGLSRNKLRESAMTGYIPGLTKSSW</sequence>
<dbReference type="KEGG" id="paly:O3E_00525"/>
<comment type="subunit">
    <text evidence="6 7">Part of the 30S ribosomal subunit. Contacts proteins S3 and S10.</text>
</comment>
<dbReference type="AlphaFoldDB" id="A0AAU8RRM1"/>
<dbReference type="GO" id="GO:0003735">
    <property type="term" value="F:structural constituent of ribosome"/>
    <property type="evidence" value="ECO:0007669"/>
    <property type="project" value="InterPro"/>
</dbReference>
<comment type="similarity">
    <text evidence="2 7">Belongs to the universal ribosomal protein uS14 family.</text>
</comment>
<dbReference type="NCBIfam" id="NF006477">
    <property type="entry name" value="PRK08881.1"/>
    <property type="match status" value="1"/>
</dbReference>
<organism evidence="8 9">
    <name type="scientific">Candidatus Portiera aleyrodidarum MED</name>
    <name type="common">Bemisia tabaci</name>
    <dbReference type="NCBI Taxonomy" id="1163752"/>
    <lineage>
        <taxon>Bacteria</taxon>
        <taxon>Pseudomonadati</taxon>
        <taxon>Pseudomonadota</taxon>
        <taxon>Gammaproteobacteria</taxon>
        <taxon>Candidatus Johnevansiales</taxon>
        <taxon>Candidatus Johnevansiaceae</taxon>
        <taxon>Candidatus Portiera</taxon>
    </lineage>
</organism>
<dbReference type="PROSITE" id="PS00527">
    <property type="entry name" value="RIBOSOMAL_S14"/>
    <property type="match status" value="1"/>
</dbReference>
<dbReference type="InterPro" id="IPR023036">
    <property type="entry name" value="Ribosomal_uS14_bac/plastid"/>
</dbReference>
<dbReference type="SUPFAM" id="SSF57716">
    <property type="entry name" value="Glucocorticoid receptor-like (DNA-binding domain)"/>
    <property type="match status" value="1"/>
</dbReference>
<dbReference type="GeneID" id="66279955"/>
<gene>
    <name evidence="7" type="primary">rpsN</name>
    <name evidence="8" type="ORF">O3E_00525</name>
</gene>
<evidence type="ECO:0000313" key="8">
    <source>
        <dbReference type="EMBL" id="AJF24035.1"/>
    </source>
</evidence>
<name>A0AAU8RRM1_9GAMM</name>